<comment type="pathway">
    <text evidence="2">Protein modification; protein ubiquitination.</text>
</comment>
<name>A0A1D2JPX2_PARBR</name>
<keyword evidence="10" id="KW-0862">Zinc</keyword>
<evidence type="ECO:0000256" key="14">
    <source>
        <dbReference type="ARBA" id="ARBA00023140"/>
    </source>
</evidence>
<feature type="domain" description="Pex N-terminal" evidence="16">
    <location>
        <begin position="81"/>
        <end position="276"/>
    </location>
</feature>
<keyword evidence="13" id="KW-0472">Membrane</keyword>
<dbReference type="Proteomes" id="UP000242814">
    <property type="component" value="Unassembled WGS sequence"/>
</dbReference>
<dbReference type="GO" id="GO:0016567">
    <property type="term" value="P:protein ubiquitination"/>
    <property type="evidence" value="ECO:0007669"/>
    <property type="project" value="UniProtKB-ARBA"/>
</dbReference>
<dbReference type="OMA" id="CQPWNGD"/>
<dbReference type="InterPro" id="IPR025654">
    <property type="entry name" value="PEX2/10"/>
</dbReference>
<accession>A0A1D2JPX2</accession>
<keyword evidence="6" id="KW-0812">Transmembrane</keyword>
<reference evidence="17 18" key="1">
    <citation type="submission" date="2016-06" db="EMBL/GenBank/DDBJ databases">
        <authorList>
            <person name="Kjaerup R.B."/>
            <person name="Dalgaard T.S."/>
            <person name="Juul-Madsen H.R."/>
        </authorList>
    </citation>
    <scope>NUCLEOTIDE SEQUENCE [LARGE SCALE GENOMIC DNA]</scope>
    <source>
        <strain evidence="17 18">Pb300</strain>
    </source>
</reference>
<proteinExistence type="inferred from homology"/>
<dbReference type="GO" id="GO:0008270">
    <property type="term" value="F:zinc ion binding"/>
    <property type="evidence" value="ECO:0007669"/>
    <property type="project" value="UniProtKB-KW"/>
</dbReference>
<dbReference type="GO" id="GO:0016562">
    <property type="term" value="P:protein import into peroxisome matrix, receptor recycling"/>
    <property type="evidence" value="ECO:0007669"/>
    <property type="project" value="UniProtKB-ARBA"/>
</dbReference>
<feature type="region of interest" description="Disordered" evidence="15">
    <location>
        <begin position="408"/>
        <end position="488"/>
    </location>
</feature>
<evidence type="ECO:0000256" key="4">
    <source>
        <dbReference type="ARBA" id="ARBA00022448"/>
    </source>
</evidence>
<keyword evidence="7" id="KW-0479">Metal-binding</keyword>
<dbReference type="GO" id="GO:0016740">
    <property type="term" value="F:transferase activity"/>
    <property type="evidence" value="ECO:0007669"/>
    <property type="project" value="UniProtKB-KW"/>
</dbReference>
<evidence type="ECO:0000256" key="3">
    <source>
        <dbReference type="ARBA" id="ARBA00008704"/>
    </source>
</evidence>
<dbReference type="EMBL" id="LZYO01000004">
    <property type="protein sequence ID" value="ODH45247.1"/>
    <property type="molecule type" value="Genomic_DNA"/>
</dbReference>
<evidence type="ECO:0000256" key="10">
    <source>
        <dbReference type="ARBA" id="ARBA00022833"/>
    </source>
</evidence>
<dbReference type="OrthoDB" id="1701437at2759"/>
<dbReference type="VEuPathDB" id="FungiDB:PADG_07613"/>
<dbReference type="VEuPathDB" id="FungiDB:PABG_06342"/>
<keyword evidence="11" id="KW-0653">Protein transport</keyword>
<evidence type="ECO:0000256" key="12">
    <source>
        <dbReference type="ARBA" id="ARBA00022989"/>
    </source>
</evidence>
<evidence type="ECO:0000256" key="15">
    <source>
        <dbReference type="SAM" id="MobiDB-lite"/>
    </source>
</evidence>
<keyword evidence="4" id="KW-0813">Transport</keyword>
<keyword evidence="12" id="KW-1133">Transmembrane helix</keyword>
<evidence type="ECO:0000313" key="18">
    <source>
        <dbReference type="Proteomes" id="UP000242814"/>
    </source>
</evidence>
<evidence type="ECO:0000256" key="5">
    <source>
        <dbReference type="ARBA" id="ARBA00022679"/>
    </source>
</evidence>
<sequence length="488" mass="54586">MTSTNFAAAQERILERRRLGEAEARGRLPERSARLPAAIERLPYPLSRVSDAGVILWDTIKGREGTKPAFRVGQVDAELLDEELLTLLKGQVGEGLKYFGSHIKEDWTHEIQFALRAILFKLSVWDHNASYGAALQNLKYTDSRQKGPTLSDPTKSQKALYGLFTVGGRYIWDKWESWLIDQEGGYDEPSTQIRLLSRITNTISTTHSIASFVSFLVFLTNGRYRTLIDRLLRMRLAPPFTQVSREVSFEYLNRQLVWHAFTEFLLFLLPLVGIGRWRRWITRAWRKTMSSLRTADEGNDEQVKAQGGLAFLPERTCPICYQEQNPAARSENDVLGASGASGGIIGSAQTDVVNPYETMPCGCIYCFVCIAEKLEAEEGEGWICLRCGEIVKKCKPWNGDVLEDVLPSHSSTTGGKNVGFAAIPDHDNDNEAEADAEAKAHGQAHVVENKDGVFTDGDDSMHESNQWSAVEKDKTDDTSVESDSEDIK</sequence>
<evidence type="ECO:0000256" key="9">
    <source>
        <dbReference type="ARBA" id="ARBA00022786"/>
    </source>
</evidence>
<dbReference type="PANTHER" id="PTHR23350:SF4">
    <property type="entry name" value="PEROXISOME BIOGENESIS FACTOR 2"/>
    <property type="match status" value="1"/>
</dbReference>
<comment type="similarity">
    <text evidence="3">Belongs to the pex2/pex10/pex12 family.</text>
</comment>
<evidence type="ECO:0000256" key="6">
    <source>
        <dbReference type="ARBA" id="ARBA00022692"/>
    </source>
</evidence>
<dbReference type="Pfam" id="PF04757">
    <property type="entry name" value="Pex2_Pex12"/>
    <property type="match status" value="1"/>
</dbReference>
<keyword evidence="14" id="KW-0576">Peroxisome</keyword>
<gene>
    <name evidence="17" type="ORF">ACO22_00243</name>
</gene>
<evidence type="ECO:0000256" key="2">
    <source>
        <dbReference type="ARBA" id="ARBA00004906"/>
    </source>
</evidence>
<keyword evidence="9" id="KW-0833">Ubl conjugation pathway</keyword>
<organism evidence="17 18">
    <name type="scientific">Paracoccidioides brasiliensis</name>
    <dbReference type="NCBI Taxonomy" id="121759"/>
    <lineage>
        <taxon>Eukaryota</taxon>
        <taxon>Fungi</taxon>
        <taxon>Dikarya</taxon>
        <taxon>Ascomycota</taxon>
        <taxon>Pezizomycotina</taxon>
        <taxon>Eurotiomycetes</taxon>
        <taxon>Eurotiomycetidae</taxon>
        <taxon>Onygenales</taxon>
        <taxon>Ajellomycetaceae</taxon>
        <taxon>Paracoccidioides</taxon>
    </lineage>
</organism>
<keyword evidence="8" id="KW-0863">Zinc-finger</keyword>
<evidence type="ECO:0000259" key="16">
    <source>
        <dbReference type="Pfam" id="PF04757"/>
    </source>
</evidence>
<comment type="subcellular location">
    <subcellularLocation>
        <location evidence="1">Peroxisome membrane</location>
        <topology evidence="1">Multi-pass membrane protein</topology>
    </subcellularLocation>
</comment>
<feature type="compositionally biased region" description="Acidic residues" evidence="15">
    <location>
        <begin position="478"/>
        <end position="488"/>
    </location>
</feature>
<evidence type="ECO:0000256" key="13">
    <source>
        <dbReference type="ARBA" id="ARBA00023136"/>
    </source>
</evidence>
<dbReference type="PANTHER" id="PTHR23350">
    <property type="entry name" value="PEROXISOME ASSEMBLY PROTEIN 10"/>
    <property type="match status" value="1"/>
</dbReference>
<dbReference type="GO" id="GO:0005778">
    <property type="term" value="C:peroxisomal membrane"/>
    <property type="evidence" value="ECO:0007669"/>
    <property type="project" value="UniProtKB-SubCell"/>
</dbReference>
<evidence type="ECO:0000256" key="11">
    <source>
        <dbReference type="ARBA" id="ARBA00022927"/>
    </source>
</evidence>
<keyword evidence="5" id="KW-0808">Transferase</keyword>
<evidence type="ECO:0000256" key="7">
    <source>
        <dbReference type="ARBA" id="ARBA00022723"/>
    </source>
</evidence>
<dbReference type="AlphaFoldDB" id="A0A1D2JPX2"/>
<comment type="caution">
    <text evidence="17">The sequence shown here is derived from an EMBL/GenBank/DDBJ whole genome shotgun (WGS) entry which is preliminary data.</text>
</comment>
<dbReference type="InterPro" id="IPR006845">
    <property type="entry name" value="Pex_N"/>
</dbReference>
<evidence type="ECO:0000256" key="8">
    <source>
        <dbReference type="ARBA" id="ARBA00022771"/>
    </source>
</evidence>
<protein>
    <recommendedName>
        <fullName evidence="16">Pex N-terminal domain-containing protein</fullName>
    </recommendedName>
</protein>
<evidence type="ECO:0000313" key="17">
    <source>
        <dbReference type="EMBL" id="ODH45247.1"/>
    </source>
</evidence>
<evidence type="ECO:0000256" key="1">
    <source>
        <dbReference type="ARBA" id="ARBA00004585"/>
    </source>
</evidence>